<comment type="caution">
    <text evidence="2">The sequence shown here is derived from an EMBL/GenBank/DDBJ whole genome shotgun (WGS) entry which is preliminary data.</text>
</comment>
<evidence type="ECO:0000313" key="3">
    <source>
        <dbReference type="Proteomes" id="UP000717696"/>
    </source>
</evidence>
<dbReference type="EMBL" id="JAGMUU010000011">
    <property type="protein sequence ID" value="KAH7142877.1"/>
    <property type="molecule type" value="Genomic_DNA"/>
</dbReference>
<dbReference type="Pfam" id="PF02423">
    <property type="entry name" value="OCD_Mu_crystall"/>
    <property type="match status" value="1"/>
</dbReference>
<dbReference type="OrthoDB" id="41492at2759"/>
<evidence type="ECO:0000256" key="1">
    <source>
        <dbReference type="ARBA" id="ARBA00008903"/>
    </source>
</evidence>
<accession>A0A9P9ES30</accession>
<sequence length="390" mass="42508">MSKSLRKGFGILSDRDVKNLLVNLGKNDVSSFANTLQMAFQSYSIGKESQYQPHRQGVTRPNGQTTLFMPATLADGVSVKVVGVPAPQRSGSAGLAPPLRGVLVLCDDEGKCIGILNSEEFTAFRTSLGSISLYQYRRKTDHIVVFGAGKQALWHLRLALVLRSLDIKTVTIINRSAERAIQLINRLREMDGESTVKVAQSASLHILDSDSLPQEEFQDRTRAAIQRADAIFCTTPTKKPLFPAEWLMGDQGRQKTRYISAIGSYNLDMSELDPELLRLTSATTFGTHHPTQGGNVKGLPIVVDSREACALESGEIVQAQLPAKNLVEVGELVDLQTNGSENAQTSLKTWLEEGPVIYKSVGVGIMDLALGQALIGLAKDRGVGTWLEEF</sequence>
<dbReference type="PANTHER" id="PTHR13812:SF19">
    <property type="entry name" value="KETIMINE REDUCTASE MU-CRYSTALLIN"/>
    <property type="match status" value="1"/>
</dbReference>
<dbReference type="Proteomes" id="UP000717696">
    <property type="component" value="Unassembled WGS sequence"/>
</dbReference>
<dbReference type="InterPro" id="IPR036291">
    <property type="entry name" value="NAD(P)-bd_dom_sf"/>
</dbReference>
<dbReference type="AlphaFoldDB" id="A0A9P9ES30"/>
<evidence type="ECO:0000313" key="2">
    <source>
        <dbReference type="EMBL" id="KAH7142877.1"/>
    </source>
</evidence>
<proteinExistence type="inferred from homology"/>
<dbReference type="GO" id="GO:0005737">
    <property type="term" value="C:cytoplasm"/>
    <property type="evidence" value="ECO:0007669"/>
    <property type="project" value="TreeGrafter"/>
</dbReference>
<dbReference type="Gene3D" id="3.40.50.720">
    <property type="entry name" value="NAD(P)-binding Rossmann-like Domain"/>
    <property type="match status" value="1"/>
</dbReference>
<gene>
    <name evidence="2" type="ORF">B0J13DRAFT_556127</name>
</gene>
<dbReference type="InterPro" id="IPR023401">
    <property type="entry name" value="ODC_N"/>
</dbReference>
<protein>
    <submittedName>
        <fullName evidence="2">Shikimate/quinate 5-dehydrogenase</fullName>
    </submittedName>
</protein>
<dbReference type="InterPro" id="IPR003462">
    <property type="entry name" value="ODC_Mu_crystall"/>
</dbReference>
<keyword evidence="3" id="KW-1185">Reference proteome</keyword>
<reference evidence="2" key="1">
    <citation type="journal article" date="2021" name="Nat. Commun.">
        <title>Genetic determinants of endophytism in the Arabidopsis root mycobiome.</title>
        <authorList>
            <person name="Mesny F."/>
            <person name="Miyauchi S."/>
            <person name="Thiergart T."/>
            <person name="Pickel B."/>
            <person name="Atanasova L."/>
            <person name="Karlsson M."/>
            <person name="Huettel B."/>
            <person name="Barry K.W."/>
            <person name="Haridas S."/>
            <person name="Chen C."/>
            <person name="Bauer D."/>
            <person name="Andreopoulos W."/>
            <person name="Pangilinan J."/>
            <person name="LaButti K."/>
            <person name="Riley R."/>
            <person name="Lipzen A."/>
            <person name="Clum A."/>
            <person name="Drula E."/>
            <person name="Henrissat B."/>
            <person name="Kohler A."/>
            <person name="Grigoriev I.V."/>
            <person name="Martin F.M."/>
            <person name="Hacquard S."/>
        </authorList>
    </citation>
    <scope>NUCLEOTIDE SEQUENCE</scope>
    <source>
        <strain evidence="2">MPI-CAGE-AT-0021</strain>
    </source>
</reference>
<organism evidence="2 3">
    <name type="scientific">Dactylonectria estremocensis</name>
    <dbReference type="NCBI Taxonomy" id="1079267"/>
    <lineage>
        <taxon>Eukaryota</taxon>
        <taxon>Fungi</taxon>
        <taxon>Dikarya</taxon>
        <taxon>Ascomycota</taxon>
        <taxon>Pezizomycotina</taxon>
        <taxon>Sordariomycetes</taxon>
        <taxon>Hypocreomycetidae</taxon>
        <taxon>Hypocreales</taxon>
        <taxon>Nectriaceae</taxon>
        <taxon>Dactylonectria</taxon>
    </lineage>
</organism>
<dbReference type="SUPFAM" id="SSF51735">
    <property type="entry name" value="NAD(P)-binding Rossmann-fold domains"/>
    <property type="match status" value="1"/>
</dbReference>
<comment type="similarity">
    <text evidence="1">Belongs to the ornithine cyclodeaminase/mu-crystallin family.</text>
</comment>
<name>A0A9P9ES30_9HYPO</name>
<dbReference type="PANTHER" id="PTHR13812">
    <property type="entry name" value="KETIMINE REDUCTASE MU-CRYSTALLIN"/>
    <property type="match status" value="1"/>
</dbReference>
<dbReference type="Gene3D" id="3.30.1780.10">
    <property type="entry name" value="ornithine cyclodeaminase, domain 1"/>
    <property type="match status" value="1"/>
</dbReference>